<sequence>MRGSLTGLAAAMALLSVTTTASVAAVASSDPSAARPADAPTWRSTLGTQARTDRCRVGLVMHAGGPQLKAAADTALAGADADLRTAADGLYYQSGAIGDAYRRDGTDVAAENQVAGKRHAGWEAVLKPYYSDPIPYFEQDIYDYMAKRQEMAYNAINVDMVAKANQAAIDAATTVMNQKKAADATVYYFGPLVINGRSADDIRQFLQYGGFPKTAPTPGSAEFRMEVEALKVRYASCDSANPADPSQVLGTVVSTANAEWEAEYASQAPQRATLVAAELQASKDLKSATDAMIEAVGQAAIVSRLLDWQRQWTSPSQPGYPSQALLAQAASDLATAKQRVAAQVPLAQQAAASAKTQSDTAIAAQAQAGAIAAANGTPYGRGLAYAQQSAQVTAASAAAAQASAAAAQTALNASKAAASDADALWSSASAQAHATQAAFAEAAAKQSADQAHAAAAAAATQAAQAAAAATRAHNDRTTAEHAQQSAQAAANDAHNQRATAESERAKAGAAKTEAENQRAKAQQADADAQAKQQTAASKKADAVAAAGTAAQKRQAAENAESRAALARNNAVAAANARDAANARAAACDAWAAAADGTDAAQGARTAADQARSAANQAASAATSAQADADQAEDAAKAARAAATQADAAASRAQAAASSAQSDANTSHAASLTAHAAAADAIVASDQAARNVQAAKDQADKADAASAQAKADSATARAESDQSQTDAAKTAGQAFAAAEAATAARDSALKASTAANEAIRLGTPFQLTDSSAGMAVLVGQTADTLAQQQANAAKARSDEAARAAQAAADAAAHADASAKAAAQYAANAAADAASALQSVAAARASAAAAAADAQATQQADDATKAIDQQAQTDAFQAGVAARDARNDADAAAAAATDAEKDAASARKAADAATADANAAKAAADKADKDATAAEAAAANARDLAQQAEDAAKRAEQQQRDQDATDALNQAGPGGIDGANVRVDLSGLSRKSYEQLNPCVMDLSDPNSSCDVDIRVHFAGVVFYWAVTCELPNTAVKDCAGHTHEDQIDRKEITDFPVERRIHITRADIARALLSSVEDFIANLVPKVVFGILGDMRRCAFGDWGSCGWTASLFVGPEDLKVGVQAVRDIRVAIATGRDIDAALAALESAALAPELKLALEADAVKAQLRQMGCMVNSFPAGTPVLMADGTHRPIEQLVAGNRVLATNPTTGETTARSVISALHHSAQNLLDVDLNGGGGLTTTRGHRLYVVDKGWKTASNLRPGDRVHARDGSTPSVAAVHDRNGRPDETVYDLTIADVHTFYVLAGSTSVLVHNSDCTTFHAEYNGGGEIWADLIDGVLSMAVERNSSSVSGGQMFTDAMNHFGPDNVKAFSGLWISAMPSNLDAFNANLRAGMSFEDAAANTFTGHMCAKYGLTVVTVDRSKLVGEFGQYTTATPLFSRPAK</sequence>
<dbReference type="Gene3D" id="2.170.16.10">
    <property type="entry name" value="Hedgehog/Intein (Hint) domain"/>
    <property type="match status" value="1"/>
</dbReference>
<dbReference type="Pfam" id="PF07591">
    <property type="entry name" value="PT-HINT"/>
    <property type="match status" value="1"/>
</dbReference>
<proteinExistence type="predicted"/>
<feature type="chain" id="PRO_5038371186" evidence="3">
    <location>
        <begin position="25"/>
        <end position="1443"/>
    </location>
</feature>
<feature type="compositionally biased region" description="Low complexity" evidence="2">
    <location>
        <begin position="703"/>
        <end position="713"/>
    </location>
</feature>
<dbReference type="PROSITE" id="PS50817">
    <property type="entry name" value="INTEIN_N_TER"/>
    <property type="match status" value="1"/>
</dbReference>
<keyword evidence="1" id="KW-0175">Coiled coil</keyword>
<organism evidence="5 6">
    <name type="scientific">Kutzneria buriramensis</name>
    <dbReference type="NCBI Taxonomy" id="1045776"/>
    <lineage>
        <taxon>Bacteria</taxon>
        <taxon>Bacillati</taxon>
        <taxon>Actinomycetota</taxon>
        <taxon>Actinomycetes</taxon>
        <taxon>Pseudonocardiales</taxon>
        <taxon>Pseudonocardiaceae</taxon>
        <taxon>Kutzneria</taxon>
    </lineage>
</organism>
<dbReference type="InterPro" id="IPR006141">
    <property type="entry name" value="Intein_N"/>
</dbReference>
<dbReference type="InterPro" id="IPR036844">
    <property type="entry name" value="Hint_dom_sf"/>
</dbReference>
<feature type="compositionally biased region" description="Low complexity" evidence="2">
    <location>
        <begin position="519"/>
        <end position="535"/>
    </location>
</feature>
<feature type="compositionally biased region" description="Low complexity" evidence="2">
    <location>
        <begin position="932"/>
        <end position="946"/>
    </location>
</feature>
<dbReference type="InterPro" id="IPR030934">
    <property type="entry name" value="Intein_C"/>
</dbReference>
<dbReference type="InterPro" id="IPR003587">
    <property type="entry name" value="Hint_dom_N"/>
</dbReference>
<feature type="region of interest" description="Disordered" evidence="2">
    <location>
        <begin position="693"/>
        <end position="728"/>
    </location>
</feature>
<evidence type="ECO:0000313" key="5">
    <source>
        <dbReference type="EMBL" id="REH41089.1"/>
    </source>
</evidence>
<dbReference type="Proteomes" id="UP000256269">
    <property type="component" value="Unassembled WGS sequence"/>
</dbReference>
<name>A0A3E0HAM1_9PSEU</name>
<protein>
    <submittedName>
        <fullName evidence="5">Intein/intein</fullName>
    </submittedName>
</protein>
<keyword evidence="6" id="KW-1185">Reference proteome</keyword>
<feature type="coiled-coil region" evidence="1">
    <location>
        <begin position="621"/>
        <end position="648"/>
    </location>
</feature>
<comment type="caution">
    <text evidence="5">The sequence shown here is derived from an EMBL/GenBank/DDBJ whole genome shotgun (WGS) entry which is preliminary data.</text>
</comment>
<keyword evidence="3" id="KW-0732">Signal</keyword>
<reference evidence="5 6" key="1">
    <citation type="submission" date="2018-08" db="EMBL/GenBank/DDBJ databases">
        <title>Genomic Encyclopedia of Archaeal and Bacterial Type Strains, Phase II (KMG-II): from individual species to whole genera.</title>
        <authorList>
            <person name="Goeker M."/>
        </authorList>
    </citation>
    <scope>NUCLEOTIDE SEQUENCE [LARGE SCALE GENOMIC DNA]</scope>
    <source>
        <strain evidence="5 6">DSM 45791</strain>
    </source>
</reference>
<evidence type="ECO:0000259" key="4">
    <source>
        <dbReference type="SMART" id="SM00306"/>
    </source>
</evidence>
<feature type="compositionally biased region" description="Low complexity" evidence="2">
    <location>
        <begin position="480"/>
        <end position="499"/>
    </location>
</feature>
<evidence type="ECO:0000256" key="2">
    <source>
        <dbReference type="SAM" id="MobiDB-lite"/>
    </source>
</evidence>
<dbReference type="EMBL" id="QUNO01000012">
    <property type="protein sequence ID" value="REH41089.1"/>
    <property type="molecule type" value="Genomic_DNA"/>
</dbReference>
<feature type="region of interest" description="Disordered" evidence="2">
    <location>
        <begin position="932"/>
        <end position="976"/>
    </location>
</feature>
<evidence type="ECO:0000256" key="3">
    <source>
        <dbReference type="SAM" id="SignalP"/>
    </source>
</evidence>
<feature type="compositionally biased region" description="Basic and acidic residues" evidence="2">
    <location>
        <begin position="500"/>
        <end position="518"/>
    </location>
</feature>
<dbReference type="GO" id="GO:0016539">
    <property type="term" value="P:intein-mediated protein splicing"/>
    <property type="evidence" value="ECO:0007669"/>
    <property type="project" value="InterPro"/>
</dbReference>
<gene>
    <name evidence="5" type="ORF">BCF44_112171</name>
</gene>
<dbReference type="PROSITE" id="PS50818">
    <property type="entry name" value="INTEIN_C_TER"/>
    <property type="match status" value="1"/>
</dbReference>
<dbReference type="SUPFAM" id="SSF51294">
    <property type="entry name" value="Hedgehog/intein (Hint) domain"/>
    <property type="match status" value="1"/>
</dbReference>
<dbReference type="NCBIfam" id="TIGR01443">
    <property type="entry name" value="intein_Cterm"/>
    <property type="match status" value="1"/>
</dbReference>
<dbReference type="SMART" id="SM00306">
    <property type="entry name" value="HintN"/>
    <property type="match status" value="1"/>
</dbReference>
<feature type="signal peptide" evidence="3">
    <location>
        <begin position="1"/>
        <end position="24"/>
    </location>
</feature>
<evidence type="ECO:0000256" key="1">
    <source>
        <dbReference type="SAM" id="Coils"/>
    </source>
</evidence>
<evidence type="ECO:0000313" key="6">
    <source>
        <dbReference type="Proteomes" id="UP000256269"/>
    </source>
</evidence>
<feature type="region of interest" description="Disordered" evidence="2">
    <location>
        <begin position="467"/>
        <end position="535"/>
    </location>
</feature>
<accession>A0A3E0HAM1</accession>
<feature type="compositionally biased region" description="Basic and acidic residues" evidence="2">
    <location>
        <begin position="948"/>
        <end position="961"/>
    </location>
</feature>
<dbReference type="CDD" id="cd00081">
    <property type="entry name" value="Hint"/>
    <property type="match status" value="1"/>
</dbReference>
<feature type="domain" description="Hint" evidence="4">
    <location>
        <begin position="1174"/>
        <end position="1270"/>
    </location>
</feature>